<dbReference type="STRING" id="407234.SAMN05421795_101474"/>
<reference evidence="7" key="1">
    <citation type="submission" date="2017-01" db="EMBL/GenBank/DDBJ databases">
        <authorList>
            <person name="Varghese N."/>
            <person name="Submissions S."/>
        </authorList>
    </citation>
    <scope>NUCLEOTIDE SEQUENCE [LARGE SCALE GENOMIC DNA]</scope>
    <source>
        <strain evidence="7">DSM 18714</strain>
    </source>
</reference>
<dbReference type="Gene3D" id="3.90.1150.10">
    <property type="entry name" value="Aspartate Aminotransferase, domain 1"/>
    <property type="match status" value="1"/>
</dbReference>
<evidence type="ECO:0000256" key="3">
    <source>
        <dbReference type="PIRSR" id="PIRSR000390-2"/>
    </source>
</evidence>
<dbReference type="InterPro" id="IPR015422">
    <property type="entry name" value="PyrdxlP-dep_Trfase_small"/>
</dbReference>
<dbReference type="SUPFAM" id="SSF53383">
    <property type="entry name" value="PLP-dependent transferases"/>
    <property type="match status" value="1"/>
</dbReference>
<sequence>MAPDGLRPTAPETLDAEPLDAASPGPAAPAPAAPAPAAPAPNVYDAEAIPQAAWAEVERLLRSGDLFRYTAPRDAPVSLLEADFAAEMGMDYALAVSSCSSALFLALKALDLPAGARVVIPAFTFAAVPSAVVHAGCVPVLAEVDRSLRLDIADFTDKLEGAAAVIISHMRGHTSDMDAILAACDARGLPVIEDAAHSLGTTWGGRKIGTLGRIGCFSFQSYKMVNAGEGGMLVTNDPEIAARAVIMSGAYEHNWKKHPGLQNSYLHWQNRLPLYNMRMQNLSAAIVRAQLPEIGRRVAAGRANHDHVAAQLNGSAWMRVPPALPQEERAPDSLQFILEGPWTDEGARRFQEEAKAREVSVQVFGLSQDNARAFWNWQFLGETPDLPKTRDMLMRACDVRLPARLSRAELDFIAAGLIAAAAAVMG</sequence>
<dbReference type="PIRSF" id="PIRSF000390">
    <property type="entry name" value="PLP_StrS"/>
    <property type="match status" value="1"/>
</dbReference>
<dbReference type="GO" id="GO:0000271">
    <property type="term" value="P:polysaccharide biosynthetic process"/>
    <property type="evidence" value="ECO:0007669"/>
    <property type="project" value="TreeGrafter"/>
</dbReference>
<dbReference type="GO" id="GO:0008483">
    <property type="term" value="F:transaminase activity"/>
    <property type="evidence" value="ECO:0007669"/>
    <property type="project" value="TreeGrafter"/>
</dbReference>
<dbReference type="InterPro" id="IPR015424">
    <property type="entry name" value="PyrdxlP-dep_Trfase"/>
</dbReference>
<comment type="similarity">
    <text evidence="1 4">Belongs to the DegT/DnrJ/EryC1 family.</text>
</comment>
<dbReference type="PANTHER" id="PTHR30244">
    <property type="entry name" value="TRANSAMINASE"/>
    <property type="match status" value="1"/>
</dbReference>
<protein>
    <submittedName>
        <fullName evidence="6">dTDP-4-amino-4,6-dideoxygalactose transaminase</fullName>
    </submittedName>
</protein>
<evidence type="ECO:0000256" key="1">
    <source>
        <dbReference type="ARBA" id="ARBA00037999"/>
    </source>
</evidence>
<evidence type="ECO:0000256" key="4">
    <source>
        <dbReference type="RuleBase" id="RU004508"/>
    </source>
</evidence>
<keyword evidence="7" id="KW-1185">Reference proteome</keyword>
<evidence type="ECO:0000313" key="6">
    <source>
        <dbReference type="EMBL" id="SIS54712.1"/>
    </source>
</evidence>
<feature type="region of interest" description="Disordered" evidence="5">
    <location>
        <begin position="1"/>
        <end position="39"/>
    </location>
</feature>
<feature type="modified residue" description="N6-(pyridoxal phosphate)lysine" evidence="3">
    <location>
        <position position="223"/>
    </location>
</feature>
<name>A0A1N7JZF1_9RHOB</name>
<evidence type="ECO:0000256" key="5">
    <source>
        <dbReference type="SAM" id="MobiDB-lite"/>
    </source>
</evidence>
<dbReference type="RefSeq" id="WP_083947535.1">
    <property type="nucleotide sequence ID" value="NZ_FTOM01000001.1"/>
</dbReference>
<dbReference type="InterPro" id="IPR000653">
    <property type="entry name" value="DegT/StrS_aminotransferase"/>
</dbReference>
<dbReference type="OrthoDB" id="9768668at2"/>
<proteinExistence type="inferred from homology"/>
<feature type="compositionally biased region" description="Pro residues" evidence="5">
    <location>
        <begin position="26"/>
        <end position="39"/>
    </location>
</feature>
<keyword evidence="3 4" id="KW-0663">Pyridoxal phosphate</keyword>
<dbReference type="InterPro" id="IPR015421">
    <property type="entry name" value="PyrdxlP-dep_Trfase_major"/>
</dbReference>
<dbReference type="Pfam" id="PF01041">
    <property type="entry name" value="DegT_DnrJ_EryC1"/>
    <property type="match status" value="1"/>
</dbReference>
<evidence type="ECO:0000313" key="7">
    <source>
        <dbReference type="Proteomes" id="UP000186098"/>
    </source>
</evidence>
<dbReference type="AlphaFoldDB" id="A0A1N7JZF1"/>
<gene>
    <name evidence="6" type="ORF">SAMN05421795_101474</name>
</gene>
<dbReference type="Proteomes" id="UP000186098">
    <property type="component" value="Unassembled WGS sequence"/>
</dbReference>
<dbReference type="EMBL" id="FTOM01000001">
    <property type="protein sequence ID" value="SIS54712.1"/>
    <property type="molecule type" value="Genomic_DNA"/>
</dbReference>
<dbReference type="PANTHER" id="PTHR30244:SF34">
    <property type="entry name" value="DTDP-4-AMINO-4,6-DIDEOXYGALACTOSE TRANSAMINASE"/>
    <property type="match status" value="1"/>
</dbReference>
<dbReference type="Gene3D" id="3.40.640.10">
    <property type="entry name" value="Type I PLP-dependent aspartate aminotransferase-like (Major domain)"/>
    <property type="match status" value="1"/>
</dbReference>
<organism evidence="6 7">
    <name type="scientific">Phaeovulum vinaykumarii</name>
    <dbReference type="NCBI Taxonomy" id="407234"/>
    <lineage>
        <taxon>Bacteria</taxon>
        <taxon>Pseudomonadati</taxon>
        <taxon>Pseudomonadota</taxon>
        <taxon>Alphaproteobacteria</taxon>
        <taxon>Rhodobacterales</taxon>
        <taxon>Paracoccaceae</taxon>
        <taxon>Phaeovulum</taxon>
    </lineage>
</organism>
<accession>A0A1N7JZF1</accession>
<dbReference type="GO" id="GO:0030170">
    <property type="term" value="F:pyridoxal phosphate binding"/>
    <property type="evidence" value="ECO:0007669"/>
    <property type="project" value="TreeGrafter"/>
</dbReference>
<feature type="active site" description="Proton acceptor" evidence="2">
    <location>
        <position position="223"/>
    </location>
</feature>
<evidence type="ECO:0000256" key="2">
    <source>
        <dbReference type="PIRSR" id="PIRSR000390-1"/>
    </source>
</evidence>